<accession>A0A6B3SG90</accession>
<organism evidence="1 2">
    <name type="scientific">Noviherbaspirillum galbum</name>
    <dbReference type="NCBI Taxonomy" id="2709383"/>
    <lineage>
        <taxon>Bacteria</taxon>
        <taxon>Pseudomonadati</taxon>
        <taxon>Pseudomonadota</taxon>
        <taxon>Betaproteobacteria</taxon>
        <taxon>Burkholderiales</taxon>
        <taxon>Oxalobacteraceae</taxon>
        <taxon>Noviherbaspirillum</taxon>
    </lineage>
</organism>
<keyword evidence="2" id="KW-1185">Reference proteome</keyword>
<comment type="caution">
    <text evidence="1">The sequence shown here is derived from an EMBL/GenBank/DDBJ whole genome shotgun (WGS) entry which is preliminary data.</text>
</comment>
<evidence type="ECO:0000313" key="2">
    <source>
        <dbReference type="Proteomes" id="UP000482155"/>
    </source>
</evidence>
<dbReference type="Proteomes" id="UP000482155">
    <property type="component" value="Unassembled WGS sequence"/>
</dbReference>
<dbReference type="AlphaFoldDB" id="A0A6B3SG90"/>
<sequence length="312" mass="34606">MMASKGIIIVRQAGSAAALLPVADELAESEPDCHLTVIAFPPSASTCREIARRADRYALHVVQDEDEARARFHEQIDNASFLLTGTSAEAEADAYYWREARKRGVENFGYLDQWVNIEQRFPGMTRDDWPDHLAVLDEHDLKMAASIAPEGVALHVSGSPALANIQRQVKALREAGIQAEPARILFATEPAADLDAYRAINGFNDEDSFDWAVELVRRRHPGATLVLRLHPRDGRERWLPRLPGDVSVVWDELSRAESLARAGLVLGMRSFFLLEAHACAIPVISLQPQRRTACPLTDGRMTVITNLESLPS</sequence>
<gene>
    <name evidence="1" type="ORF">G3574_01075</name>
</gene>
<dbReference type="RefSeq" id="WP_163960018.1">
    <property type="nucleotide sequence ID" value="NZ_JAAIVB010000007.1"/>
</dbReference>
<dbReference type="EMBL" id="JAAIVB010000007">
    <property type="protein sequence ID" value="NEX59658.1"/>
    <property type="molecule type" value="Genomic_DNA"/>
</dbReference>
<reference evidence="1 2" key="1">
    <citation type="submission" date="2020-02" db="EMBL/GenBank/DDBJ databases">
        <authorList>
            <person name="Kim M.K."/>
        </authorList>
    </citation>
    <scope>NUCLEOTIDE SEQUENCE [LARGE SCALE GENOMIC DNA]</scope>
    <source>
        <strain evidence="1 2">17J57-3</strain>
    </source>
</reference>
<protein>
    <submittedName>
        <fullName evidence="1">Uncharacterized protein</fullName>
    </submittedName>
</protein>
<name>A0A6B3SG90_9BURK</name>
<evidence type="ECO:0000313" key="1">
    <source>
        <dbReference type="EMBL" id="NEX59658.1"/>
    </source>
</evidence>
<proteinExistence type="predicted"/>